<feature type="transmembrane region" description="Helical" evidence="1">
    <location>
        <begin position="39"/>
        <end position="56"/>
    </location>
</feature>
<keyword evidence="1" id="KW-0812">Transmembrane</keyword>
<feature type="transmembrane region" description="Helical" evidence="1">
    <location>
        <begin position="63"/>
        <end position="83"/>
    </location>
</feature>
<keyword evidence="1" id="KW-1133">Transmembrane helix</keyword>
<keyword evidence="1" id="KW-0472">Membrane</keyword>
<dbReference type="EMBL" id="RBWS01000009">
    <property type="protein sequence ID" value="RKO71084.1"/>
    <property type="molecule type" value="Genomic_DNA"/>
</dbReference>
<dbReference type="OrthoDB" id="1249618at2"/>
<gene>
    <name evidence="2" type="ORF">D7322_13060</name>
</gene>
<feature type="transmembrane region" description="Helical" evidence="1">
    <location>
        <begin position="89"/>
        <end position="110"/>
    </location>
</feature>
<feature type="transmembrane region" description="Helical" evidence="1">
    <location>
        <begin position="16"/>
        <end position="33"/>
    </location>
</feature>
<reference evidence="2 3" key="1">
    <citation type="submission" date="2018-10" db="EMBL/GenBank/DDBJ databases">
        <title>Sphingobacterium sp. M05W1-28.</title>
        <authorList>
            <person name="Cai H."/>
        </authorList>
    </citation>
    <scope>NUCLEOTIDE SEQUENCE [LARGE SCALE GENOMIC DNA]</scope>
    <source>
        <strain evidence="2 3">M05W1-28</strain>
    </source>
</reference>
<dbReference type="RefSeq" id="WP_121124635.1">
    <property type="nucleotide sequence ID" value="NZ_RBWS01000009.1"/>
</dbReference>
<proteinExistence type="predicted"/>
<dbReference type="Proteomes" id="UP000282423">
    <property type="component" value="Unassembled WGS sequence"/>
</dbReference>
<protein>
    <submittedName>
        <fullName evidence="2">Uncharacterized protein</fullName>
    </submittedName>
</protein>
<organism evidence="2 3">
    <name type="scientific">Sphingobacterium puteale</name>
    <dbReference type="NCBI Taxonomy" id="2420510"/>
    <lineage>
        <taxon>Bacteria</taxon>
        <taxon>Pseudomonadati</taxon>
        <taxon>Bacteroidota</taxon>
        <taxon>Sphingobacteriia</taxon>
        <taxon>Sphingobacteriales</taxon>
        <taxon>Sphingobacteriaceae</taxon>
        <taxon>Sphingobacterium</taxon>
    </lineage>
</organism>
<evidence type="ECO:0000256" key="1">
    <source>
        <dbReference type="SAM" id="Phobius"/>
    </source>
</evidence>
<comment type="caution">
    <text evidence="2">The sequence shown here is derived from an EMBL/GenBank/DDBJ whole genome shotgun (WGS) entry which is preliminary data.</text>
</comment>
<name>A0A420VXM0_9SPHI</name>
<feature type="transmembrane region" description="Helical" evidence="1">
    <location>
        <begin position="214"/>
        <end position="236"/>
    </location>
</feature>
<sequence length="273" mass="31038">MGNSIQIERKNLGKKGNYFILVLYGLIFTVGLLSVFLEWKSGIVSVVCAIASYFLNRKINLIVYLKWFSIALVLLGLLVSWLLQLSFWMFILQFLALSCIHALVALIATIRDDHTNIIFSLNADNFSCLCPGGDYKGYALNPMGYRKYFKTKDIDSIQQDERGLLIVVKGEILRPRELTTSEITQILAYFNAGEFNVVEAIPTREIRQTETELAWVKILVIGVPVLLGSLSAYFFGDNGRNTVVSMISLLLPFLLIPLLLKLFNRWKRRSEKK</sequence>
<feature type="transmembrane region" description="Helical" evidence="1">
    <location>
        <begin position="242"/>
        <end position="263"/>
    </location>
</feature>
<evidence type="ECO:0000313" key="3">
    <source>
        <dbReference type="Proteomes" id="UP000282423"/>
    </source>
</evidence>
<evidence type="ECO:0000313" key="2">
    <source>
        <dbReference type="EMBL" id="RKO71084.1"/>
    </source>
</evidence>
<accession>A0A420VXM0</accession>
<keyword evidence="3" id="KW-1185">Reference proteome</keyword>
<dbReference type="AlphaFoldDB" id="A0A420VXM0"/>